<dbReference type="EnsemblPlants" id="Zm00001eb313040_T001">
    <property type="protein sequence ID" value="Zm00001eb313040_P001"/>
    <property type="gene ID" value="Zm00001eb313040"/>
</dbReference>
<keyword evidence="2" id="KW-1185">Reference proteome</keyword>
<accession>A0A804QBM1</accession>
<dbReference type="Gramene" id="Zm00001eb313040_T001">
    <property type="protein sequence ID" value="Zm00001eb313040_P001"/>
    <property type="gene ID" value="Zm00001eb313040"/>
</dbReference>
<name>A0A804QBM1_MAIZE</name>
<reference evidence="1" key="3">
    <citation type="submission" date="2021-05" db="UniProtKB">
        <authorList>
            <consortium name="EnsemblPlants"/>
        </authorList>
    </citation>
    <scope>IDENTIFICATION</scope>
    <source>
        <strain evidence="1">cv. B73</strain>
    </source>
</reference>
<protein>
    <submittedName>
        <fullName evidence="1">Uncharacterized protein</fullName>
    </submittedName>
</protein>
<sequence length="142" mass="15569">MAATGMVADVIGKEYTRSAANFVVSMPNAWKGRDGESDGDESGGRKDSVEEAEQFLCSMLGDNFELGMGVVRDVPDRALRAFIHVAKCWFVISLAGEFLETIWGFVVMRRFYWAFGLGESRVVISSLLKCHLGVLHLNGDGS</sequence>
<reference evidence="2" key="1">
    <citation type="submission" date="2015-12" db="EMBL/GenBank/DDBJ databases">
        <title>Update maize B73 reference genome by single molecule sequencing technologies.</title>
        <authorList>
            <consortium name="Maize Genome Sequencing Project"/>
            <person name="Ware D."/>
        </authorList>
    </citation>
    <scope>NUCLEOTIDE SEQUENCE [LARGE SCALE GENOMIC DNA]</scope>
    <source>
        <strain evidence="2">cv. B73</strain>
    </source>
</reference>
<dbReference type="InParanoid" id="A0A804QBM1"/>
<organism evidence="1 2">
    <name type="scientific">Zea mays</name>
    <name type="common">Maize</name>
    <dbReference type="NCBI Taxonomy" id="4577"/>
    <lineage>
        <taxon>Eukaryota</taxon>
        <taxon>Viridiplantae</taxon>
        <taxon>Streptophyta</taxon>
        <taxon>Embryophyta</taxon>
        <taxon>Tracheophyta</taxon>
        <taxon>Spermatophyta</taxon>
        <taxon>Magnoliopsida</taxon>
        <taxon>Liliopsida</taxon>
        <taxon>Poales</taxon>
        <taxon>Poaceae</taxon>
        <taxon>PACMAD clade</taxon>
        <taxon>Panicoideae</taxon>
        <taxon>Andropogonodae</taxon>
        <taxon>Andropogoneae</taxon>
        <taxon>Tripsacinae</taxon>
        <taxon>Zea</taxon>
    </lineage>
</organism>
<dbReference type="Proteomes" id="UP000007305">
    <property type="component" value="Chromosome 7"/>
</dbReference>
<proteinExistence type="predicted"/>
<dbReference type="AlphaFoldDB" id="A0A804QBM1"/>
<dbReference type="PANTHER" id="PTHR47676">
    <property type="entry name" value="OS01G0225100 PROTEIN"/>
    <property type="match status" value="1"/>
</dbReference>
<evidence type="ECO:0000313" key="1">
    <source>
        <dbReference type="EnsemblPlants" id="Zm00001eb313040_P001"/>
    </source>
</evidence>
<evidence type="ECO:0000313" key="2">
    <source>
        <dbReference type="Proteomes" id="UP000007305"/>
    </source>
</evidence>
<reference evidence="1" key="2">
    <citation type="submission" date="2019-07" db="EMBL/GenBank/DDBJ databases">
        <authorList>
            <person name="Seetharam A."/>
            <person name="Woodhouse M."/>
            <person name="Cannon E."/>
        </authorList>
    </citation>
    <scope>NUCLEOTIDE SEQUENCE [LARGE SCALE GENOMIC DNA]</scope>
    <source>
        <strain evidence="1">cv. B73</strain>
    </source>
</reference>
<dbReference type="PANTHER" id="PTHR47676:SF1">
    <property type="entry name" value="SMR DOMAIN-CONTAINING PROTEIN"/>
    <property type="match status" value="1"/>
</dbReference>
<dbReference type="InterPro" id="IPR055319">
    <property type="entry name" value="At5g58720-like"/>
</dbReference>